<organism evidence="2 3">
    <name type="scientific">Candidatus Taylorbacteria bacterium RIFCSPHIGHO2_02_FULL_45_35</name>
    <dbReference type="NCBI Taxonomy" id="1802311"/>
    <lineage>
        <taxon>Bacteria</taxon>
        <taxon>Candidatus Tayloriibacteriota</taxon>
    </lineage>
</organism>
<keyword evidence="1" id="KW-1133">Transmembrane helix</keyword>
<sequence>MNTHNVAGNKAFWKEDKVPKTVLVIVAILIVPVFLLNIVYPEAREKKTQSTTAGTNRMKERTNVVLKVETFWRHSYLILNDSRHTAWPFAPTDLIGVADSFERRTGRKVIFWKTDSFSTSEGQQIRGIYFIHEERGAK</sequence>
<proteinExistence type="predicted"/>
<dbReference type="EMBL" id="MHRP01000041">
    <property type="protein sequence ID" value="OHA25921.1"/>
    <property type="molecule type" value="Genomic_DNA"/>
</dbReference>
<keyword evidence="1" id="KW-0812">Transmembrane</keyword>
<accession>A0A1G2MSE0</accession>
<evidence type="ECO:0000313" key="2">
    <source>
        <dbReference type="EMBL" id="OHA25921.1"/>
    </source>
</evidence>
<name>A0A1G2MSE0_9BACT</name>
<evidence type="ECO:0000256" key="1">
    <source>
        <dbReference type="SAM" id="Phobius"/>
    </source>
</evidence>
<evidence type="ECO:0000313" key="3">
    <source>
        <dbReference type="Proteomes" id="UP000177943"/>
    </source>
</evidence>
<feature type="transmembrane region" description="Helical" evidence="1">
    <location>
        <begin position="22"/>
        <end position="40"/>
    </location>
</feature>
<gene>
    <name evidence="2" type="ORF">A3D56_02445</name>
</gene>
<dbReference type="AlphaFoldDB" id="A0A1G2MSE0"/>
<dbReference type="Proteomes" id="UP000177943">
    <property type="component" value="Unassembled WGS sequence"/>
</dbReference>
<protein>
    <submittedName>
        <fullName evidence="2">Uncharacterized protein</fullName>
    </submittedName>
</protein>
<keyword evidence="1" id="KW-0472">Membrane</keyword>
<reference evidence="2 3" key="1">
    <citation type="journal article" date="2016" name="Nat. Commun.">
        <title>Thousands of microbial genomes shed light on interconnected biogeochemical processes in an aquifer system.</title>
        <authorList>
            <person name="Anantharaman K."/>
            <person name="Brown C.T."/>
            <person name="Hug L.A."/>
            <person name="Sharon I."/>
            <person name="Castelle C.J."/>
            <person name="Probst A.J."/>
            <person name="Thomas B.C."/>
            <person name="Singh A."/>
            <person name="Wilkins M.J."/>
            <person name="Karaoz U."/>
            <person name="Brodie E.L."/>
            <person name="Williams K.H."/>
            <person name="Hubbard S.S."/>
            <person name="Banfield J.F."/>
        </authorList>
    </citation>
    <scope>NUCLEOTIDE SEQUENCE [LARGE SCALE GENOMIC DNA]</scope>
</reference>
<comment type="caution">
    <text evidence="2">The sequence shown here is derived from an EMBL/GenBank/DDBJ whole genome shotgun (WGS) entry which is preliminary data.</text>
</comment>